<gene>
    <name evidence="5" type="primary">msrA</name>
    <name evidence="7" type="ORF">BA724_09785</name>
</gene>
<dbReference type="InterPro" id="IPR002569">
    <property type="entry name" value="Met_Sox_Rdtase_MsrA_dom"/>
</dbReference>
<keyword evidence="8" id="KW-1185">Reference proteome</keyword>
<dbReference type="Proteomes" id="UP000095658">
    <property type="component" value="Unassembled WGS sequence"/>
</dbReference>
<dbReference type="Pfam" id="PF01625">
    <property type="entry name" value="PMSR"/>
    <property type="match status" value="1"/>
</dbReference>
<evidence type="ECO:0000313" key="8">
    <source>
        <dbReference type="Proteomes" id="UP000095658"/>
    </source>
</evidence>
<comment type="similarity">
    <text evidence="1 5">Belongs to the MsrA Met sulfoxide reductase family.</text>
</comment>
<dbReference type="GO" id="GO:0008113">
    <property type="term" value="F:peptide-methionine (S)-S-oxide reductase activity"/>
    <property type="evidence" value="ECO:0007669"/>
    <property type="project" value="UniProtKB-UniRule"/>
</dbReference>
<dbReference type="NCBIfam" id="TIGR00401">
    <property type="entry name" value="msrA"/>
    <property type="match status" value="1"/>
</dbReference>
<dbReference type="FunFam" id="3.30.1060.10:FF:000003">
    <property type="entry name" value="Peptide methionine sulfoxide reductase MsrA"/>
    <property type="match status" value="1"/>
</dbReference>
<evidence type="ECO:0000313" key="7">
    <source>
        <dbReference type="EMBL" id="OES44552.1"/>
    </source>
</evidence>
<dbReference type="PANTHER" id="PTHR43774">
    <property type="entry name" value="PEPTIDE METHIONINE SULFOXIDE REDUCTASE"/>
    <property type="match status" value="1"/>
</dbReference>
<dbReference type="STRING" id="1714016.BA724_09785"/>
<feature type="domain" description="Peptide methionine sulphoxide reductase MsrA" evidence="6">
    <location>
        <begin position="3"/>
        <end position="154"/>
    </location>
</feature>
<evidence type="ECO:0000256" key="1">
    <source>
        <dbReference type="ARBA" id="ARBA00005591"/>
    </source>
</evidence>
<dbReference type="AlphaFoldDB" id="A0A1E7DN95"/>
<name>A0A1E7DN95_9BACI</name>
<dbReference type="InterPro" id="IPR036509">
    <property type="entry name" value="Met_Sox_Rdtase_MsrA_sf"/>
</dbReference>
<proteinExistence type="inferred from homology"/>
<comment type="catalytic activity">
    <reaction evidence="3 5">
        <text>L-methionyl-[protein] + [thioredoxin]-disulfide + H2O = L-methionyl-(S)-S-oxide-[protein] + [thioredoxin]-dithiol</text>
        <dbReference type="Rhea" id="RHEA:14217"/>
        <dbReference type="Rhea" id="RHEA-COMP:10698"/>
        <dbReference type="Rhea" id="RHEA-COMP:10700"/>
        <dbReference type="Rhea" id="RHEA-COMP:12313"/>
        <dbReference type="Rhea" id="RHEA-COMP:12315"/>
        <dbReference type="ChEBI" id="CHEBI:15377"/>
        <dbReference type="ChEBI" id="CHEBI:16044"/>
        <dbReference type="ChEBI" id="CHEBI:29950"/>
        <dbReference type="ChEBI" id="CHEBI:44120"/>
        <dbReference type="ChEBI" id="CHEBI:50058"/>
        <dbReference type="EC" id="1.8.4.11"/>
    </reaction>
</comment>
<evidence type="ECO:0000256" key="2">
    <source>
        <dbReference type="ARBA" id="ARBA00023002"/>
    </source>
</evidence>
<comment type="function">
    <text evidence="5">Has an important function as a repair enzyme for proteins that have been inactivated by oxidation. Catalyzes the reversible oxidation-reduction of methionine sulfoxide in proteins to methionine.</text>
</comment>
<dbReference type="Gene3D" id="3.30.1060.10">
    <property type="entry name" value="Peptide methionine sulphoxide reductase MsrA"/>
    <property type="match status" value="1"/>
</dbReference>
<sequence length="174" mass="19855">MEKAIFAGGCFWCMVKPFHEQPGIEAVISGYTGGHTENPTYEEVCSGATGHIEAVEITFDPDIFSYEKLLGVFWMQIDPTDVTGQFYDRGRSYMPAIFYTTDEQKELAEQSKKELNASGRFHKPIAVQVLPAETFYPAEEYHQDYYKKNPAHYNAYQTGSGRAAFIQSHWRDIK</sequence>
<reference evidence="7 8" key="1">
    <citation type="submission" date="2016-06" db="EMBL/GenBank/DDBJ databases">
        <title>Domibacillus iocasae genome sequencing.</title>
        <authorList>
            <person name="Verma A."/>
            <person name="Pal Y."/>
            <person name="Ojha A.K."/>
            <person name="Krishnamurthi S."/>
        </authorList>
    </citation>
    <scope>NUCLEOTIDE SEQUENCE [LARGE SCALE GENOMIC DNA]</scope>
    <source>
        <strain evidence="7 8">DSM 29979</strain>
    </source>
</reference>
<dbReference type="HAMAP" id="MF_01401">
    <property type="entry name" value="MsrA"/>
    <property type="match status" value="1"/>
</dbReference>
<protein>
    <recommendedName>
        <fullName evidence="5">Peptide methionine sulfoxide reductase MsrA</fullName>
        <shortName evidence="5">Protein-methionine-S-oxide reductase</shortName>
        <ecNumber evidence="5">1.8.4.11</ecNumber>
    </recommendedName>
    <alternativeName>
        <fullName evidence="5">Peptide-methionine (S)-S-oxide reductase</fullName>
        <shortName evidence="5">Peptide Met(O) reductase</shortName>
    </alternativeName>
</protein>
<dbReference type="EC" id="1.8.4.11" evidence="5"/>
<comment type="caution">
    <text evidence="7">The sequence shown here is derived from an EMBL/GenBank/DDBJ whole genome shotgun (WGS) entry which is preliminary data.</text>
</comment>
<keyword evidence="2 5" id="KW-0560">Oxidoreductase</keyword>
<evidence type="ECO:0000256" key="3">
    <source>
        <dbReference type="ARBA" id="ARBA00047806"/>
    </source>
</evidence>
<dbReference type="SUPFAM" id="SSF55068">
    <property type="entry name" value="Peptide methionine sulfoxide reductase"/>
    <property type="match status" value="1"/>
</dbReference>
<comment type="catalytic activity">
    <reaction evidence="4 5">
        <text>[thioredoxin]-disulfide + L-methionine + H2O = L-methionine (S)-S-oxide + [thioredoxin]-dithiol</text>
        <dbReference type="Rhea" id="RHEA:19993"/>
        <dbReference type="Rhea" id="RHEA-COMP:10698"/>
        <dbReference type="Rhea" id="RHEA-COMP:10700"/>
        <dbReference type="ChEBI" id="CHEBI:15377"/>
        <dbReference type="ChEBI" id="CHEBI:29950"/>
        <dbReference type="ChEBI" id="CHEBI:50058"/>
        <dbReference type="ChEBI" id="CHEBI:57844"/>
        <dbReference type="ChEBI" id="CHEBI:58772"/>
        <dbReference type="EC" id="1.8.4.11"/>
    </reaction>
</comment>
<dbReference type="GO" id="GO:0033744">
    <property type="term" value="F:L-methionine:thioredoxin-disulfide S-oxidoreductase activity"/>
    <property type="evidence" value="ECO:0007669"/>
    <property type="project" value="RHEA"/>
</dbReference>
<accession>A0A1E7DN95</accession>
<dbReference type="OrthoDB" id="4174719at2"/>
<organism evidence="7 8">
    <name type="scientific">Domibacillus iocasae</name>
    <dbReference type="NCBI Taxonomy" id="1714016"/>
    <lineage>
        <taxon>Bacteria</taxon>
        <taxon>Bacillati</taxon>
        <taxon>Bacillota</taxon>
        <taxon>Bacilli</taxon>
        <taxon>Bacillales</taxon>
        <taxon>Bacillaceae</taxon>
        <taxon>Domibacillus</taxon>
    </lineage>
</organism>
<evidence type="ECO:0000256" key="4">
    <source>
        <dbReference type="ARBA" id="ARBA00048782"/>
    </source>
</evidence>
<dbReference type="RefSeq" id="WP_069939143.1">
    <property type="nucleotide sequence ID" value="NZ_MAMP01000022.1"/>
</dbReference>
<evidence type="ECO:0000256" key="5">
    <source>
        <dbReference type="HAMAP-Rule" id="MF_01401"/>
    </source>
</evidence>
<dbReference type="PANTHER" id="PTHR43774:SF1">
    <property type="entry name" value="PEPTIDE METHIONINE SULFOXIDE REDUCTASE MSRA 2"/>
    <property type="match status" value="1"/>
</dbReference>
<dbReference type="EMBL" id="MAMP01000022">
    <property type="protein sequence ID" value="OES44552.1"/>
    <property type="molecule type" value="Genomic_DNA"/>
</dbReference>
<evidence type="ECO:0000259" key="6">
    <source>
        <dbReference type="Pfam" id="PF01625"/>
    </source>
</evidence>
<feature type="active site" evidence="5">
    <location>
        <position position="10"/>
    </location>
</feature>